<organism evidence="5 6">
    <name type="scientific">Aplosporella prunicola CBS 121167</name>
    <dbReference type="NCBI Taxonomy" id="1176127"/>
    <lineage>
        <taxon>Eukaryota</taxon>
        <taxon>Fungi</taxon>
        <taxon>Dikarya</taxon>
        <taxon>Ascomycota</taxon>
        <taxon>Pezizomycotina</taxon>
        <taxon>Dothideomycetes</taxon>
        <taxon>Dothideomycetes incertae sedis</taxon>
        <taxon>Botryosphaeriales</taxon>
        <taxon>Aplosporellaceae</taxon>
        <taxon>Aplosporella</taxon>
    </lineage>
</organism>
<dbReference type="Pfam" id="PF00172">
    <property type="entry name" value="Zn_clus"/>
    <property type="match status" value="1"/>
</dbReference>
<dbReference type="OrthoDB" id="5229455at2759"/>
<feature type="region of interest" description="Disordered" evidence="3">
    <location>
        <begin position="543"/>
        <end position="577"/>
    </location>
</feature>
<dbReference type="PANTHER" id="PTHR37534:SF43">
    <property type="entry name" value="FINGER DOMAIN PROTEIN, PUTATIVE (AFU_ORTHOLOGUE AFUA_1G01850)-RELATED"/>
    <property type="match status" value="1"/>
</dbReference>
<dbReference type="SUPFAM" id="SSF57701">
    <property type="entry name" value="Zn2/Cys6 DNA-binding domain"/>
    <property type="match status" value="1"/>
</dbReference>
<evidence type="ECO:0000256" key="1">
    <source>
        <dbReference type="ARBA" id="ARBA00004123"/>
    </source>
</evidence>
<evidence type="ECO:0000313" key="6">
    <source>
        <dbReference type="Proteomes" id="UP000799438"/>
    </source>
</evidence>
<dbReference type="PROSITE" id="PS00463">
    <property type="entry name" value="ZN2_CY6_FUNGAL_1"/>
    <property type="match status" value="1"/>
</dbReference>
<evidence type="ECO:0000313" key="5">
    <source>
        <dbReference type="EMBL" id="KAF2141745.1"/>
    </source>
</evidence>
<gene>
    <name evidence="5" type="ORF">K452DRAFT_287704</name>
</gene>
<feature type="compositionally biased region" description="Pro residues" evidence="3">
    <location>
        <begin position="74"/>
        <end position="85"/>
    </location>
</feature>
<dbReference type="InterPro" id="IPR036864">
    <property type="entry name" value="Zn2-C6_fun-type_DNA-bd_sf"/>
</dbReference>
<accession>A0A6A6BEK9</accession>
<dbReference type="PROSITE" id="PS50048">
    <property type="entry name" value="ZN2_CY6_FUNGAL_2"/>
    <property type="match status" value="1"/>
</dbReference>
<feature type="region of interest" description="Disordered" evidence="3">
    <location>
        <begin position="64"/>
        <end position="137"/>
    </location>
</feature>
<evidence type="ECO:0000256" key="2">
    <source>
        <dbReference type="ARBA" id="ARBA00023242"/>
    </source>
</evidence>
<dbReference type="EMBL" id="ML995486">
    <property type="protein sequence ID" value="KAF2141745.1"/>
    <property type="molecule type" value="Genomic_DNA"/>
</dbReference>
<dbReference type="InterPro" id="IPR001138">
    <property type="entry name" value="Zn2Cys6_DnaBD"/>
</dbReference>
<dbReference type="GO" id="GO:0005634">
    <property type="term" value="C:nucleus"/>
    <property type="evidence" value="ECO:0007669"/>
    <property type="project" value="UniProtKB-SubCell"/>
</dbReference>
<dbReference type="SMART" id="SM00066">
    <property type="entry name" value="GAL4"/>
    <property type="match status" value="1"/>
</dbReference>
<feature type="compositionally biased region" description="Low complexity" evidence="3">
    <location>
        <begin position="550"/>
        <end position="567"/>
    </location>
</feature>
<keyword evidence="2" id="KW-0539">Nucleus</keyword>
<dbReference type="AlphaFoldDB" id="A0A6A6BEK9"/>
<feature type="domain" description="Zn(2)-C6 fungal-type" evidence="4">
    <location>
        <begin position="19"/>
        <end position="49"/>
    </location>
</feature>
<comment type="subcellular location">
    <subcellularLocation>
        <location evidence="1">Nucleus</location>
    </subcellularLocation>
</comment>
<protein>
    <recommendedName>
        <fullName evidence="4">Zn(2)-C6 fungal-type domain-containing protein</fullName>
    </recommendedName>
</protein>
<dbReference type="InterPro" id="IPR021858">
    <property type="entry name" value="Fun_TF"/>
</dbReference>
<proteinExistence type="predicted"/>
<dbReference type="RefSeq" id="XP_033397457.1">
    <property type="nucleotide sequence ID" value="XM_033540521.1"/>
</dbReference>
<reference evidence="5" key="1">
    <citation type="journal article" date="2020" name="Stud. Mycol.">
        <title>101 Dothideomycetes genomes: a test case for predicting lifestyles and emergence of pathogens.</title>
        <authorList>
            <person name="Haridas S."/>
            <person name="Albert R."/>
            <person name="Binder M."/>
            <person name="Bloem J."/>
            <person name="Labutti K."/>
            <person name="Salamov A."/>
            <person name="Andreopoulos B."/>
            <person name="Baker S."/>
            <person name="Barry K."/>
            <person name="Bills G."/>
            <person name="Bluhm B."/>
            <person name="Cannon C."/>
            <person name="Castanera R."/>
            <person name="Culley D."/>
            <person name="Daum C."/>
            <person name="Ezra D."/>
            <person name="Gonzalez J."/>
            <person name="Henrissat B."/>
            <person name="Kuo A."/>
            <person name="Liang C."/>
            <person name="Lipzen A."/>
            <person name="Lutzoni F."/>
            <person name="Magnuson J."/>
            <person name="Mondo S."/>
            <person name="Nolan M."/>
            <person name="Ohm R."/>
            <person name="Pangilinan J."/>
            <person name="Park H.-J."/>
            <person name="Ramirez L."/>
            <person name="Alfaro M."/>
            <person name="Sun H."/>
            <person name="Tritt A."/>
            <person name="Yoshinaga Y."/>
            <person name="Zwiers L.-H."/>
            <person name="Turgeon B."/>
            <person name="Goodwin S."/>
            <person name="Spatafora J."/>
            <person name="Crous P."/>
            <person name="Grigoriev I."/>
        </authorList>
    </citation>
    <scope>NUCLEOTIDE SEQUENCE</scope>
    <source>
        <strain evidence="5">CBS 121167</strain>
    </source>
</reference>
<sequence length="703" mass="75757">MPRPKKAGAPEPKRRSRNGCWPCKARKVKCGEEKPRCLNCQRAGEACDYSIRLNWNGRSKRSFDATPLLAAAPPAAPPASPPPPSQQQHRTKRLRLSPQDDPPLPPSTARQNFPVETPGAGMPGTDAPSPYSLPPMTPYSSFAGTPLTPGSSIASEEGSLRYQLPAESKRLSVNDLLIDGGQTANNNSYVRPLGRSSVDVVYGYDIGQPDLDTPKNDDGGAIAMFNPETSYGGSGDVANEPELDEEQQDQHRSRAFEADGYYAKPVPIKIPRAFEPLPARLLENPMNLLYFHHFLNHTARILVPHDCEQNPFRSVLPQLAVRDDDLLGLLLAFSASHRARLLCHKEPANRIAVWVQDVFPKLRRALTEQTISTANLTTAIMLASLEIISPNTFEVPVSWQNHLSVAREMIVARGGLRPRGEPDDNVAHFLSRWFAYLDVLGSLSGSKDDKPLAAAYLAFDRDDDDVIDCLLGFTWRFIVSLARLAELAQHCDTLRREAAATAAEGGGGSDGGADWVPPADVASAAEQLREELRLSCESASGEGCAHELRSSPSSTTTPSPSASTPTAIGCTSASPTDASEAHATNAAFHAAAQLHLLRRVLNRPPHDSEAQACVSAILAALARVRPGGSADACLLFPIFSAGCEALEPGQREEVLRRLRDLEAVGFAQVRGARVGLERVWRDGGGWVGGVMGWLGEGGGVFVG</sequence>
<dbReference type="GeneID" id="54298017"/>
<dbReference type="Proteomes" id="UP000799438">
    <property type="component" value="Unassembled WGS sequence"/>
</dbReference>
<dbReference type="GO" id="GO:0008270">
    <property type="term" value="F:zinc ion binding"/>
    <property type="evidence" value="ECO:0007669"/>
    <property type="project" value="InterPro"/>
</dbReference>
<dbReference type="PANTHER" id="PTHR37534">
    <property type="entry name" value="TRANSCRIPTIONAL ACTIVATOR PROTEIN UGA3"/>
    <property type="match status" value="1"/>
</dbReference>
<keyword evidence="6" id="KW-1185">Reference proteome</keyword>
<dbReference type="CDD" id="cd00067">
    <property type="entry name" value="GAL4"/>
    <property type="match status" value="1"/>
</dbReference>
<dbReference type="Pfam" id="PF11951">
    <property type="entry name" value="Fungal_trans_2"/>
    <property type="match status" value="1"/>
</dbReference>
<feature type="region of interest" description="Disordered" evidence="3">
    <location>
        <begin position="1"/>
        <end position="20"/>
    </location>
</feature>
<evidence type="ECO:0000259" key="4">
    <source>
        <dbReference type="PROSITE" id="PS50048"/>
    </source>
</evidence>
<dbReference type="GO" id="GO:0000981">
    <property type="term" value="F:DNA-binding transcription factor activity, RNA polymerase II-specific"/>
    <property type="evidence" value="ECO:0007669"/>
    <property type="project" value="InterPro"/>
</dbReference>
<evidence type="ECO:0000256" key="3">
    <source>
        <dbReference type="SAM" id="MobiDB-lite"/>
    </source>
</evidence>
<name>A0A6A6BEK9_9PEZI</name>
<feature type="region of interest" description="Disordered" evidence="3">
    <location>
        <begin position="227"/>
        <end position="252"/>
    </location>
</feature>
<dbReference type="Gene3D" id="4.10.240.10">
    <property type="entry name" value="Zn(2)-C6 fungal-type DNA-binding domain"/>
    <property type="match status" value="1"/>
</dbReference>
<dbReference type="GO" id="GO:0000976">
    <property type="term" value="F:transcription cis-regulatory region binding"/>
    <property type="evidence" value="ECO:0007669"/>
    <property type="project" value="TreeGrafter"/>
</dbReference>
<dbReference type="GO" id="GO:0045944">
    <property type="term" value="P:positive regulation of transcription by RNA polymerase II"/>
    <property type="evidence" value="ECO:0007669"/>
    <property type="project" value="TreeGrafter"/>
</dbReference>